<evidence type="ECO:0000313" key="1">
    <source>
        <dbReference type="EMBL" id="OAY28707.1"/>
    </source>
</evidence>
<reference evidence="1" key="1">
    <citation type="submission" date="2016-02" db="EMBL/GenBank/DDBJ databases">
        <title>WGS assembly of Manihot esculenta.</title>
        <authorList>
            <person name="Bredeson J.V."/>
            <person name="Prochnik S.E."/>
            <person name="Lyons J.B."/>
            <person name="Schmutz J."/>
            <person name="Grimwood J."/>
            <person name="Vrebalov J."/>
            <person name="Bart R.S."/>
            <person name="Amuge T."/>
            <person name="Ferguson M.E."/>
            <person name="Green R."/>
            <person name="Putnam N."/>
            <person name="Stites J."/>
            <person name="Rounsley S."/>
            <person name="Rokhsar D.S."/>
        </authorList>
    </citation>
    <scope>NUCLEOTIDE SEQUENCE [LARGE SCALE GENOMIC DNA]</scope>
    <source>
        <tissue evidence="1">Leaf</tissue>
    </source>
</reference>
<organism evidence="1">
    <name type="scientific">Manihot esculenta</name>
    <name type="common">Cassava</name>
    <name type="synonym">Jatropha manihot</name>
    <dbReference type="NCBI Taxonomy" id="3983"/>
    <lineage>
        <taxon>Eukaryota</taxon>
        <taxon>Viridiplantae</taxon>
        <taxon>Streptophyta</taxon>
        <taxon>Embryophyta</taxon>
        <taxon>Tracheophyta</taxon>
        <taxon>Spermatophyta</taxon>
        <taxon>Magnoliopsida</taxon>
        <taxon>eudicotyledons</taxon>
        <taxon>Gunneridae</taxon>
        <taxon>Pentapetalae</taxon>
        <taxon>rosids</taxon>
        <taxon>fabids</taxon>
        <taxon>Malpighiales</taxon>
        <taxon>Euphorbiaceae</taxon>
        <taxon>Crotonoideae</taxon>
        <taxon>Manihoteae</taxon>
        <taxon>Manihot</taxon>
    </lineage>
</organism>
<dbReference type="EMBL" id="CM004401">
    <property type="protein sequence ID" value="OAY28707.1"/>
    <property type="molecule type" value="Genomic_DNA"/>
</dbReference>
<name>A0A2C9UFB9_MANES</name>
<proteinExistence type="predicted"/>
<sequence length="136" mass="15203">MNSIPSFLSTETIPVGGKLSSLVINDREIFSRQFAPSEKIDNCRAYIAIESLRLLSICKSKLAGRARRCKFTGKERLLRVLRRQDCITLFLDDLPYEVVSSRKNRAASSTPTFCFDALSSSSHANGDITVDAHIIY</sequence>
<protein>
    <submittedName>
        <fullName evidence="1">Uncharacterized protein</fullName>
    </submittedName>
</protein>
<dbReference type="AlphaFoldDB" id="A0A2C9UFB9"/>
<gene>
    <name evidence="1" type="ORF">MANES_15G088300</name>
</gene>
<accession>A0A2C9UFB9</accession>